<dbReference type="Gene3D" id="3.40.50.300">
    <property type="entry name" value="P-loop containing nucleotide triphosphate hydrolases"/>
    <property type="match status" value="1"/>
</dbReference>
<dbReference type="EMBL" id="VSSQ01054756">
    <property type="protein sequence ID" value="MPN08673.1"/>
    <property type="molecule type" value="Genomic_DNA"/>
</dbReference>
<keyword evidence="3" id="KW-0808">Transferase</keyword>
<evidence type="ECO:0000256" key="1">
    <source>
        <dbReference type="ARBA" id="ARBA00022741"/>
    </source>
</evidence>
<dbReference type="PANTHER" id="PTHR10695">
    <property type="entry name" value="DEPHOSPHO-COA KINASE-RELATED"/>
    <property type="match status" value="1"/>
</dbReference>
<keyword evidence="1" id="KW-0547">Nucleotide-binding</keyword>
<dbReference type="Pfam" id="PF01121">
    <property type="entry name" value="CoaE"/>
    <property type="match status" value="1"/>
</dbReference>
<gene>
    <name evidence="3" type="primary">coaE_46</name>
    <name evidence="3" type="ORF">SDC9_155958</name>
</gene>
<evidence type="ECO:0000256" key="2">
    <source>
        <dbReference type="ARBA" id="ARBA00022840"/>
    </source>
</evidence>
<keyword evidence="3" id="KW-0418">Kinase</keyword>
<comment type="caution">
    <text evidence="3">The sequence shown here is derived from an EMBL/GenBank/DDBJ whole genome shotgun (WGS) entry which is preliminary data.</text>
</comment>
<dbReference type="AlphaFoldDB" id="A0A645F860"/>
<dbReference type="GO" id="GO:0015937">
    <property type="term" value="P:coenzyme A biosynthetic process"/>
    <property type="evidence" value="ECO:0007669"/>
    <property type="project" value="InterPro"/>
</dbReference>
<proteinExistence type="predicted"/>
<dbReference type="GO" id="GO:0004140">
    <property type="term" value="F:dephospho-CoA kinase activity"/>
    <property type="evidence" value="ECO:0007669"/>
    <property type="project" value="UniProtKB-EC"/>
</dbReference>
<protein>
    <submittedName>
        <fullName evidence="3">Dephospho-CoA kinase</fullName>
        <ecNumber evidence="3">2.7.1.24</ecNumber>
    </submittedName>
</protein>
<keyword evidence="2" id="KW-0067">ATP-binding</keyword>
<dbReference type="InterPro" id="IPR001977">
    <property type="entry name" value="Depp_CoAkinase"/>
</dbReference>
<name>A0A645F860_9ZZZZ</name>
<evidence type="ECO:0000313" key="3">
    <source>
        <dbReference type="EMBL" id="MPN08673.1"/>
    </source>
</evidence>
<dbReference type="PANTHER" id="PTHR10695:SF46">
    <property type="entry name" value="BIFUNCTIONAL COENZYME A SYNTHASE-RELATED"/>
    <property type="match status" value="1"/>
</dbReference>
<dbReference type="GO" id="GO:0005524">
    <property type="term" value="F:ATP binding"/>
    <property type="evidence" value="ECO:0007669"/>
    <property type="project" value="UniProtKB-KW"/>
</dbReference>
<dbReference type="InterPro" id="IPR027417">
    <property type="entry name" value="P-loop_NTPase"/>
</dbReference>
<dbReference type="PROSITE" id="PS51219">
    <property type="entry name" value="DPCK"/>
    <property type="match status" value="1"/>
</dbReference>
<dbReference type="EC" id="2.7.1.24" evidence="3"/>
<accession>A0A645F860</accession>
<sequence>MALAERDFQEKAYRVAVFEVPLLFESGMDSAMDFCVMVSCDQETRVQRVMERDGLLREQVEARIRAQMPEEEKRLRADYLLDNNGSEAEFLVQVDALYQKLTAEGQHN</sequence>
<organism evidence="3">
    <name type="scientific">bioreactor metagenome</name>
    <dbReference type="NCBI Taxonomy" id="1076179"/>
    <lineage>
        <taxon>unclassified sequences</taxon>
        <taxon>metagenomes</taxon>
        <taxon>ecological metagenomes</taxon>
    </lineage>
</organism>
<dbReference type="SUPFAM" id="SSF52540">
    <property type="entry name" value="P-loop containing nucleoside triphosphate hydrolases"/>
    <property type="match status" value="1"/>
</dbReference>
<reference evidence="3" key="1">
    <citation type="submission" date="2019-08" db="EMBL/GenBank/DDBJ databases">
        <authorList>
            <person name="Kucharzyk K."/>
            <person name="Murdoch R.W."/>
            <person name="Higgins S."/>
            <person name="Loffler F."/>
        </authorList>
    </citation>
    <scope>NUCLEOTIDE SEQUENCE</scope>
</reference>
<dbReference type="CDD" id="cd02022">
    <property type="entry name" value="DPCK"/>
    <property type="match status" value="1"/>
</dbReference>